<dbReference type="AlphaFoldDB" id="A0A644VK96"/>
<name>A0A644VK96_9ZZZZ</name>
<proteinExistence type="predicted"/>
<protein>
    <submittedName>
        <fullName evidence="2">Uncharacterized protein</fullName>
    </submittedName>
</protein>
<feature type="region of interest" description="Disordered" evidence="1">
    <location>
        <begin position="49"/>
        <end position="103"/>
    </location>
</feature>
<comment type="caution">
    <text evidence="2">The sequence shown here is derived from an EMBL/GenBank/DDBJ whole genome shotgun (WGS) entry which is preliminary data.</text>
</comment>
<sequence>MDILDHFKELAVFPRVRSRCLAPLAKADAIAIAPFPRCGEMDDLARAGTVQRRTGARPATAPASRARGPISARPLRPVPGREDRPRAGRLARRLGMGTGGAAQ</sequence>
<dbReference type="EMBL" id="VSSQ01000320">
    <property type="protein sequence ID" value="MPL91082.1"/>
    <property type="molecule type" value="Genomic_DNA"/>
</dbReference>
<reference evidence="2" key="1">
    <citation type="submission" date="2019-08" db="EMBL/GenBank/DDBJ databases">
        <authorList>
            <person name="Kucharzyk K."/>
            <person name="Murdoch R.W."/>
            <person name="Higgins S."/>
            <person name="Loffler F."/>
        </authorList>
    </citation>
    <scope>NUCLEOTIDE SEQUENCE</scope>
</reference>
<feature type="compositionally biased region" description="Low complexity" evidence="1">
    <location>
        <begin position="52"/>
        <end position="69"/>
    </location>
</feature>
<organism evidence="2">
    <name type="scientific">bioreactor metagenome</name>
    <dbReference type="NCBI Taxonomy" id="1076179"/>
    <lineage>
        <taxon>unclassified sequences</taxon>
        <taxon>metagenomes</taxon>
        <taxon>ecological metagenomes</taxon>
    </lineage>
</organism>
<evidence type="ECO:0000313" key="2">
    <source>
        <dbReference type="EMBL" id="MPL91082.1"/>
    </source>
</evidence>
<evidence type="ECO:0000256" key="1">
    <source>
        <dbReference type="SAM" id="MobiDB-lite"/>
    </source>
</evidence>
<gene>
    <name evidence="2" type="ORF">SDC9_37145</name>
</gene>
<accession>A0A644VK96</accession>